<keyword evidence="4 6" id="KW-1133">Transmembrane helix</keyword>
<feature type="transmembrane region" description="Helical" evidence="6">
    <location>
        <begin position="230"/>
        <end position="251"/>
    </location>
</feature>
<dbReference type="EMBL" id="JALAYX010000001">
    <property type="protein sequence ID" value="MCJ8237277.1"/>
    <property type="molecule type" value="Genomic_DNA"/>
</dbReference>
<dbReference type="Pfam" id="PF03706">
    <property type="entry name" value="LPG_synthase_TM"/>
    <property type="match status" value="1"/>
</dbReference>
<keyword evidence="3 6" id="KW-0812">Transmembrane</keyword>
<dbReference type="InterPro" id="IPR022791">
    <property type="entry name" value="L-PG_synthase/AglD"/>
</dbReference>
<keyword evidence="7" id="KW-0614">Plasmid</keyword>
<evidence type="ECO:0000256" key="6">
    <source>
        <dbReference type="SAM" id="Phobius"/>
    </source>
</evidence>
<sequence length="306" mass="31980">MPLLRLLAALALVAFLAFLVSGTDFEALKDGFKQVSAAHVIAGLMLVQIQIAVSALRWRFTAARLGEAMSLPLAVSEYYVASFLNQTLPGGVAGDAVRAYRMRSEGPGGWKRPTKAVLFERLSGQMAFFVLALGGLFIWPQVLGGEDAGRLSLHIALGFILVAAALGGGMNVIKRRFSWIGQLADEVGAVFVRDGALFIQAGMSLLIVGTYVAGFFLASDAVGAPLPWTAALTVIPLSLIVMLIPAGMGGWGTREAAAMALWPLIGATSTEGLAASIVYGGLSLAGALPGLAILSLETIRGKPRRA</sequence>
<dbReference type="Proteomes" id="UP001522662">
    <property type="component" value="Unassembled WGS sequence"/>
</dbReference>
<name>A0ABT0CVS9_9HYPH</name>
<protein>
    <submittedName>
        <fullName evidence="7">Flippase-like domain-containing protein</fullName>
    </submittedName>
</protein>
<dbReference type="PANTHER" id="PTHR40277">
    <property type="entry name" value="BLL5419 PROTEIN"/>
    <property type="match status" value="1"/>
</dbReference>
<evidence type="ECO:0000256" key="1">
    <source>
        <dbReference type="ARBA" id="ARBA00004651"/>
    </source>
</evidence>
<reference evidence="7 8" key="1">
    <citation type="submission" date="2022-03" db="EMBL/GenBank/DDBJ databases">
        <title>Rhizobium SSM4.3 sp. nov., isolated from Sediment (Gouqi Island).</title>
        <authorList>
            <person name="Chen G."/>
        </authorList>
    </citation>
    <scope>NUCLEOTIDE SEQUENCE [LARGE SCALE GENOMIC DNA]</scope>
    <source>
        <strain evidence="7 8">SSM4.3</strain>
        <plasmid evidence="7">unnamed</plasmid>
    </source>
</reference>
<proteinExistence type="predicted"/>
<feature type="transmembrane region" description="Helical" evidence="6">
    <location>
        <begin position="272"/>
        <end position="296"/>
    </location>
</feature>
<evidence type="ECO:0000256" key="5">
    <source>
        <dbReference type="ARBA" id="ARBA00023136"/>
    </source>
</evidence>
<keyword evidence="8" id="KW-1185">Reference proteome</keyword>
<evidence type="ECO:0000313" key="8">
    <source>
        <dbReference type="Proteomes" id="UP001522662"/>
    </source>
</evidence>
<geneLocation type="plasmid" evidence="7">
    <name>unnamed</name>
</geneLocation>
<keyword evidence="5 6" id="KW-0472">Membrane</keyword>
<accession>A0ABT0CVS9</accession>
<feature type="transmembrane region" description="Helical" evidence="6">
    <location>
        <begin position="38"/>
        <end position="56"/>
    </location>
</feature>
<evidence type="ECO:0000256" key="4">
    <source>
        <dbReference type="ARBA" id="ARBA00022989"/>
    </source>
</evidence>
<gene>
    <name evidence="7" type="ORF">MKJ03_02995</name>
</gene>
<comment type="caution">
    <text evidence="7">The sequence shown here is derived from an EMBL/GenBank/DDBJ whole genome shotgun (WGS) entry which is preliminary data.</text>
</comment>
<dbReference type="PANTHER" id="PTHR40277:SF1">
    <property type="entry name" value="BLL5419 PROTEIN"/>
    <property type="match status" value="1"/>
</dbReference>
<evidence type="ECO:0000256" key="3">
    <source>
        <dbReference type="ARBA" id="ARBA00022692"/>
    </source>
</evidence>
<comment type="subcellular location">
    <subcellularLocation>
        <location evidence="1">Cell membrane</location>
        <topology evidence="1">Multi-pass membrane protein</topology>
    </subcellularLocation>
</comment>
<feature type="transmembrane region" description="Helical" evidence="6">
    <location>
        <begin position="122"/>
        <end position="139"/>
    </location>
</feature>
<dbReference type="RefSeq" id="WP_245134685.1">
    <property type="nucleotide sequence ID" value="NZ_CP128477.1"/>
</dbReference>
<feature type="transmembrane region" description="Helical" evidence="6">
    <location>
        <begin position="194"/>
        <end position="218"/>
    </location>
</feature>
<evidence type="ECO:0000313" key="7">
    <source>
        <dbReference type="EMBL" id="MCJ8237277.1"/>
    </source>
</evidence>
<evidence type="ECO:0000256" key="2">
    <source>
        <dbReference type="ARBA" id="ARBA00022475"/>
    </source>
</evidence>
<keyword evidence="2" id="KW-1003">Cell membrane</keyword>
<organism evidence="7 8">
    <name type="scientific">Peteryoungia algae</name>
    <dbReference type="NCBI Taxonomy" id="2919917"/>
    <lineage>
        <taxon>Bacteria</taxon>
        <taxon>Pseudomonadati</taxon>
        <taxon>Pseudomonadota</taxon>
        <taxon>Alphaproteobacteria</taxon>
        <taxon>Hyphomicrobiales</taxon>
        <taxon>Rhizobiaceae</taxon>
        <taxon>Peteryoungia</taxon>
    </lineage>
</organism>
<feature type="transmembrane region" description="Helical" evidence="6">
    <location>
        <begin position="151"/>
        <end position="173"/>
    </location>
</feature>